<comment type="similarity">
    <text evidence="2">Belongs to the ELP6 family.</text>
</comment>
<gene>
    <name evidence="3" type="ORF">F511_23143</name>
</gene>
<dbReference type="InterPro" id="IPR027417">
    <property type="entry name" value="P-loop_NTPase"/>
</dbReference>
<keyword evidence="4" id="KW-1185">Reference proteome</keyword>
<evidence type="ECO:0000256" key="1">
    <source>
        <dbReference type="ARBA" id="ARBA00005043"/>
    </source>
</evidence>
<dbReference type="GO" id="GO:0033588">
    <property type="term" value="C:elongator holoenzyme complex"/>
    <property type="evidence" value="ECO:0007669"/>
    <property type="project" value="InterPro"/>
</dbReference>
<sequence length="264" mass="29205">MTNLSSNLLEEALGFPYDSKGGAVVSGGGGNRFIVVEDCVDTSGAFVLHHLLKRSLAPQSSDVVIFLSFSQPFSHYDRILRKMGCNLVAQREKKRLLFFDVQHLDRDDGKSSENLLLQLYGKVHKAVEVCSASEGLQNLTIMIDDVSLMEIDADGSSDLVLKFLHYCYSLTTQFGCSLVTLNHEDVYSEVNRPTLVLQLEHLADVLIKAEPLATGLASDVHGQLTVLEKGVGDFSGKSRNNKLYIFQFRIKESGVEYFYPGSCT</sequence>
<accession>A0A2Z7BCS9</accession>
<dbReference type="Pfam" id="PF09807">
    <property type="entry name" value="ELP6"/>
    <property type="match status" value="1"/>
</dbReference>
<dbReference type="OrthoDB" id="9995306at2759"/>
<proteinExistence type="inferred from homology"/>
<dbReference type="UniPathway" id="UPA00988"/>
<dbReference type="InterPro" id="IPR018627">
    <property type="entry name" value="ELP6"/>
</dbReference>
<name>A0A2Z7BCS9_9LAMI</name>
<evidence type="ECO:0000256" key="2">
    <source>
        <dbReference type="ARBA" id="ARBA00008837"/>
    </source>
</evidence>
<dbReference type="CDD" id="cd19495">
    <property type="entry name" value="Elp6"/>
    <property type="match status" value="1"/>
</dbReference>
<dbReference type="PANTHER" id="PTHR16184">
    <property type="entry name" value="ELONGATOR COMPLEX PROTEIN 6"/>
    <property type="match status" value="1"/>
</dbReference>
<dbReference type="PANTHER" id="PTHR16184:SF6">
    <property type="entry name" value="ELONGATOR COMPLEX PROTEIN 6"/>
    <property type="match status" value="1"/>
</dbReference>
<comment type="pathway">
    <text evidence="1">tRNA modification; 5-methoxycarbonylmethyl-2-thiouridine-tRNA biosynthesis.</text>
</comment>
<protein>
    <submittedName>
        <fullName evidence="3">Elongator complex protein 6-like</fullName>
    </submittedName>
</protein>
<dbReference type="GO" id="GO:0002098">
    <property type="term" value="P:tRNA wobble uridine modification"/>
    <property type="evidence" value="ECO:0007669"/>
    <property type="project" value="InterPro"/>
</dbReference>
<dbReference type="EMBL" id="KV006963">
    <property type="protein sequence ID" value="KZV32030.1"/>
    <property type="molecule type" value="Genomic_DNA"/>
</dbReference>
<dbReference type="Gene3D" id="3.40.50.300">
    <property type="entry name" value="P-loop containing nucleotide triphosphate hydrolases"/>
    <property type="match status" value="1"/>
</dbReference>
<evidence type="ECO:0000313" key="3">
    <source>
        <dbReference type="EMBL" id="KZV32030.1"/>
    </source>
</evidence>
<reference evidence="3 4" key="1">
    <citation type="journal article" date="2015" name="Proc. Natl. Acad. Sci. U.S.A.">
        <title>The resurrection genome of Boea hygrometrica: A blueprint for survival of dehydration.</title>
        <authorList>
            <person name="Xiao L."/>
            <person name="Yang G."/>
            <person name="Zhang L."/>
            <person name="Yang X."/>
            <person name="Zhao S."/>
            <person name="Ji Z."/>
            <person name="Zhou Q."/>
            <person name="Hu M."/>
            <person name="Wang Y."/>
            <person name="Chen M."/>
            <person name="Xu Y."/>
            <person name="Jin H."/>
            <person name="Xiao X."/>
            <person name="Hu G."/>
            <person name="Bao F."/>
            <person name="Hu Y."/>
            <person name="Wan P."/>
            <person name="Li L."/>
            <person name="Deng X."/>
            <person name="Kuang T."/>
            <person name="Xiang C."/>
            <person name="Zhu J.K."/>
            <person name="Oliver M.J."/>
            <person name="He Y."/>
        </authorList>
    </citation>
    <scope>NUCLEOTIDE SEQUENCE [LARGE SCALE GENOMIC DNA]</scope>
    <source>
        <strain evidence="4">cv. XS01</strain>
    </source>
</reference>
<dbReference type="Proteomes" id="UP000250235">
    <property type="component" value="Unassembled WGS sequence"/>
</dbReference>
<evidence type="ECO:0000313" key="4">
    <source>
        <dbReference type="Proteomes" id="UP000250235"/>
    </source>
</evidence>
<dbReference type="AlphaFoldDB" id="A0A2Z7BCS9"/>
<organism evidence="3 4">
    <name type="scientific">Dorcoceras hygrometricum</name>
    <dbReference type="NCBI Taxonomy" id="472368"/>
    <lineage>
        <taxon>Eukaryota</taxon>
        <taxon>Viridiplantae</taxon>
        <taxon>Streptophyta</taxon>
        <taxon>Embryophyta</taxon>
        <taxon>Tracheophyta</taxon>
        <taxon>Spermatophyta</taxon>
        <taxon>Magnoliopsida</taxon>
        <taxon>eudicotyledons</taxon>
        <taxon>Gunneridae</taxon>
        <taxon>Pentapetalae</taxon>
        <taxon>asterids</taxon>
        <taxon>lamiids</taxon>
        <taxon>Lamiales</taxon>
        <taxon>Gesneriaceae</taxon>
        <taxon>Didymocarpoideae</taxon>
        <taxon>Trichosporeae</taxon>
        <taxon>Loxocarpinae</taxon>
        <taxon>Dorcoceras</taxon>
    </lineage>
</organism>